<evidence type="ECO:0000313" key="3">
    <source>
        <dbReference type="Proteomes" id="UP000298735"/>
    </source>
</evidence>
<dbReference type="RefSeq" id="WP_264673024.1">
    <property type="nucleotide sequence ID" value="NZ_CP109968.1"/>
</dbReference>
<dbReference type="AlphaFoldDB" id="A0A9X9KC75"/>
<evidence type="ECO:0000313" key="2">
    <source>
        <dbReference type="EMBL" id="UYZ08693.1"/>
    </source>
</evidence>
<feature type="region of interest" description="Disordered" evidence="1">
    <location>
        <begin position="84"/>
        <end position="111"/>
    </location>
</feature>
<feature type="compositionally biased region" description="Basic and acidic residues" evidence="1">
    <location>
        <begin position="93"/>
        <end position="104"/>
    </location>
</feature>
<organism evidence="2 3">
    <name type="scientific">Agrobacterium salinitolerans</name>
    <dbReference type="NCBI Taxonomy" id="1183413"/>
    <lineage>
        <taxon>Bacteria</taxon>
        <taxon>Pseudomonadati</taxon>
        <taxon>Pseudomonadota</taxon>
        <taxon>Alphaproteobacteria</taxon>
        <taxon>Hyphomicrobiales</taxon>
        <taxon>Rhizobiaceae</taxon>
        <taxon>Rhizobium/Agrobacterium group</taxon>
        <taxon>Agrobacterium</taxon>
    </lineage>
</organism>
<dbReference type="Proteomes" id="UP000298735">
    <property type="component" value="Chromosome Circular"/>
</dbReference>
<feature type="region of interest" description="Disordered" evidence="1">
    <location>
        <begin position="16"/>
        <end position="44"/>
    </location>
</feature>
<reference evidence="2" key="1">
    <citation type="submission" date="2022-10" db="EMBL/GenBank/DDBJ databases">
        <title>Complete genome sequence of Agrobacterium salinitolerans CFBP5507.</title>
        <authorList>
            <person name="Tchabashvili S."/>
            <person name="Yen H.-C."/>
            <person name="Haryono M."/>
            <person name="Lin Y.-C."/>
            <person name="Lai E.-M."/>
            <person name="Kuo C.-H."/>
        </authorList>
    </citation>
    <scope>NUCLEOTIDE SEQUENCE</scope>
    <source>
        <strain evidence="2">CFBP5507</strain>
    </source>
</reference>
<evidence type="ECO:0000256" key="1">
    <source>
        <dbReference type="SAM" id="MobiDB-lite"/>
    </source>
</evidence>
<dbReference type="EMBL" id="CP109968">
    <property type="protein sequence ID" value="UYZ08693.1"/>
    <property type="molecule type" value="Genomic_DNA"/>
</dbReference>
<name>A0A9X9KC75_9HYPH</name>
<accession>A0A9X9KC75</accession>
<proteinExistence type="predicted"/>
<gene>
    <name evidence="2" type="ORF">CFBP5507_06755</name>
</gene>
<dbReference type="KEGG" id="asal:CFBP5507_06755"/>
<sequence length="111" mass="12446">MVKFLFISFTLPCPISPSWHPGKPGSSAISRRSKNDTPAPFSPRAAPYGEIAFARREISACAALQRFHCRRDDSIYRPRKAGEGAVLAEENEEKGKIDDSHTDGNRYIWTH</sequence>
<protein>
    <submittedName>
        <fullName evidence="2">Uncharacterized protein</fullName>
    </submittedName>
</protein>